<comment type="cofactor">
    <cofactor evidence="13">
        <name>Zn(2+)</name>
        <dbReference type="ChEBI" id="CHEBI:29105"/>
    </cofactor>
    <text evidence="13">Binds 1 zinc ion per subunit.</text>
</comment>
<evidence type="ECO:0000256" key="1">
    <source>
        <dbReference type="ARBA" id="ARBA00001107"/>
    </source>
</evidence>
<dbReference type="RefSeq" id="WP_274325947.1">
    <property type="nucleotide sequence ID" value="NZ_CP118158.1"/>
</dbReference>
<dbReference type="InterPro" id="IPR005850">
    <property type="entry name" value="GalP_Utransf_C"/>
</dbReference>
<dbReference type="PIRSF" id="PIRSF000808">
    <property type="entry name" value="GalT"/>
    <property type="match status" value="1"/>
</dbReference>
<dbReference type="InterPro" id="IPR001937">
    <property type="entry name" value="GalP_UDPtransf1"/>
</dbReference>
<dbReference type="PROSITE" id="PS00117">
    <property type="entry name" value="GAL_P_UDP_TRANSF_I"/>
    <property type="match status" value="1"/>
</dbReference>
<evidence type="ECO:0000256" key="13">
    <source>
        <dbReference type="PIRSR" id="PIRSR000808-3"/>
    </source>
</evidence>
<keyword evidence="9" id="KW-0299">Galactose metabolism</keyword>
<dbReference type="InterPro" id="IPR005849">
    <property type="entry name" value="GalP_Utransf_N"/>
</dbReference>
<dbReference type="PANTHER" id="PTHR11943">
    <property type="entry name" value="GALACTOSE-1-PHOSPHATE URIDYLYLTRANSFERASE"/>
    <property type="match status" value="1"/>
</dbReference>
<feature type="binding site" evidence="13">
    <location>
        <position position="35"/>
    </location>
    <ligand>
        <name>Zn(2+)</name>
        <dbReference type="ChEBI" id="CHEBI:29105"/>
    </ligand>
</feature>
<keyword evidence="10" id="KW-0119">Carbohydrate metabolism</keyword>
<evidence type="ECO:0000256" key="8">
    <source>
        <dbReference type="ARBA" id="ARBA00022833"/>
    </source>
</evidence>
<feature type="binding site" evidence="13">
    <location>
        <position position="147"/>
    </location>
    <ligand>
        <name>Zn(2+)</name>
        <dbReference type="ChEBI" id="CHEBI:29105"/>
    </ligand>
</feature>
<dbReference type="GO" id="GO:1901135">
    <property type="term" value="P:carbohydrate derivative metabolic process"/>
    <property type="evidence" value="ECO:0007669"/>
    <property type="project" value="UniProtKB-ARBA"/>
</dbReference>
<dbReference type="Pfam" id="PF02744">
    <property type="entry name" value="GalP_UDP_tr_C"/>
    <property type="match status" value="1"/>
</dbReference>
<dbReference type="EMBL" id="JBHTAS010000001">
    <property type="protein sequence ID" value="MFC7140389.1"/>
    <property type="molecule type" value="Genomic_DNA"/>
</dbReference>
<dbReference type="SUPFAM" id="SSF54197">
    <property type="entry name" value="HIT-like"/>
    <property type="match status" value="2"/>
</dbReference>
<evidence type="ECO:0000256" key="9">
    <source>
        <dbReference type="ARBA" id="ARBA00023144"/>
    </source>
</evidence>
<evidence type="ECO:0000313" key="16">
    <source>
        <dbReference type="EMBL" id="MFC7140389.1"/>
    </source>
</evidence>
<keyword evidence="8 13" id="KW-0862">Zinc</keyword>
<evidence type="ECO:0000259" key="15">
    <source>
        <dbReference type="Pfam" id="PF02744"/>
    </source>
</evidence>
<evidence type="ECO:0000256" key="11">
    <source>
        <dbReference type="ARBA" id="ARBA00030549"/>
    </source>
</evidence>
<evidence type="ECO:0000256" key="10">
    <source>
        <dbReference type="ARBA" id="ARBA00023277"/>
    </source>
</evidence>
<feature type="binding site" evidence="13">
    <location>
        <position position="32"/>
    </location>
    <ligand>
        <name>Zn(2+)</name>
        <dbReference type="ChEBI" id="CHEBI:29105"/>
    </ligand>
</feature>
<protein>
    <recommendedName>
        <fullName evidence="11">UDP-glucose--hexose-1-phosphate uridylyltransferase</fullName>
        <ecNumber evidence="4">2.7.7.12</ecNumber>
    </recommendedName>
    <alternativeName>
        <fullName evidence="11">UDP-glucose--hexose-1-phosphate uridylyltransferase</fullName>
    </alternativeName>
</protein>
<dbReference type="Gene3D" id="3.30.428.10">
    <property type="entry name" value="HIT-like"/>
    <property type="match status" value="2"/>
</dbReference>
<dbReference type="GO" id="GO:0046872">
    <property type="term" value="F:metal ion binding"/>
    <property type="evidence" value="ECO:0007669"/>
    <property type="project" value="UniProtKB-KW"/>
</dbReference>
<feature type="binding site" evidence="13">
    <location>
        <position position="96"/>
    </location>
    <ligand>
        <name>Zn(2+)</name>
        <dbReference type="ChEBI" id="CHEBI:29105"/>
    </ligand>
</feature>
<feature type="domain" description="Galactose-1-phosphate uridyl transferase N-terminal" evidence="14">
    <location>
        <begin position="5"/>
        <end position="159"/>
    </location>
</feature>
<keyword evidence="17" id="KW-1185">Reference proteome</keyword>
<dbReference type="PANTHER" id="PTHR11943:SF1">
    <property type="entry name" value="GALACTOSE-1-PHOSPHATE URIDYLYLTRANSFERASE"/>
    <property type="match status" value="1"/>
</dbReference>
<gene>
    <name evidence="16" type="primary">galT</name>
    <name evidence="16" type="ORF">ACFQMA_11185</name>
</gene>
<reference evidence="16 17" key="1">
    <citation type="journal article" date="2019" name="Int. J. Syst. Evol. Microbiol.">
        <title>The Global Catalogue of Microorganisms (GCM) 10K type strain sequencing project: providing services to taxonomists for standard genome sequencing and annotation.</title>
        <authorList>
            <consortium name="The Broad Institute Genomics Platform"/>
            <consortium name="The Broad Institute Genome Sequencing Center for Infectious Disease"/>
            <person name="Wu L."/>
            <person name="Ma J."/>
        </authorList>
    </citation>
    <scope>NUCLEOTIDE SEQUENCE [LARGE SCALE GENOMIC DNA]</scope>
    <source>
        <strain evidence="16 17">XZYJT29</strain>
    </source>
</reference>
<dbReference type="InterPro" id="IPR019779">
    <property type="entry name" value="GalP_UDPtransf1_His-AS"/>
</dbReference>
<comment type="caution">
    <text evidence="16">The sequence shown here is derived from an EMBL/GenBank/DDBJ whole genome shotgun (WGS) entry which is preliminary data.</text>
</comment>
<evidence type="ECO:0000256" key="12">
    <source>
        <dbReference type="PIRSR" id="PIRSR000808-1"/>
    </source>
</evidence>
<evidence type="ECO:0000256" key="3">
    <source>
        <dbReference type="ARBA" id="ARBA00010951"/>
    </source>
</evidence>
<evidence type="ECO:0000256" key="7">
    <source>
        <dbReference type="ARBA" id="ARBA00022723"/>
    </source>
</evidence>
<dbReference type="InterPro" id="IPR036265">
    <property type="entry name" value="HIT-like_sf"/>
</dbReference>
<dbReference type="Proteomes" id="UP001596432">
    <property type="component" value="Unassembled WGS sequence"/>
</dbReference>
<evidence type="ECO:0000256" key="4">
    <source>
        <dbReference type="ARBA" id="ARBA00012384"/>
    </source>
</evidence>
<accession>A0ABD5Y3R3</accession>
<evidence type="ECO:0000256" key="2">
    <source>
        <dbReference type="ARBA" id="ARBA00004947"/>
    </source>
</evidence>
<dbReference type="CDD" id="cd00608">
    <property type="entry name" value="GalT"/>
    <property type="match status" value="1"/>
</dbReference>
<feature type="domain" description="Galactose-1-phosphate uridyl transferase C-terminal" evidence="15">
    <location>
        <begin position="166"/>
        <end position="321"/>
    </location>
</feature>
<comment type="catalytic activity">
    <reaction evidence="1">
        <text>alpha-D-galactose 1-phosphate + UDP-alpha-D-glucose = alpha-D-glucose 1-phosphate + UDP-alpha-D-galactose</text>
        <dbReference type="Rhea" id="RHEA:13989"/>
        <dbReference type="ChEBI" id="CHEBI:58336"/>
        <dbReference type="ChEBI" id="CHEBI:58601"/>
        <dbReference type="ChEBI" id="CHEBI:58885"/>
        <dbReference type="ChEBI" id="CHEBI:66914"/>
        <dbReference type="EC" id="2.7.7.12"/>
    </reaction>
</comment>
<comment type="similarity">
    <text evidence="3">Belongs to the galactose-1-phosphate uridylyltransferase type 1 family.</text>
</comment>
<evidence type="ECO:0000256" key="5">
    <source>
        <dbReference type="ARBA" id="ARBA00022679"/>
    </source>
</evidence>
<keyword evidence="7 13" id="KW-0479">Metal-binding</keyword>
<dbReference type="AlphaFoldDB" id="A0ABD5Y3R3"/>
<name>A0ABD5Y3R3_9EURY</name>
<dbReference type="GO" id="GO:0019637">
    <property type="term" value="P:organophosphate metabolic process"/>
    <property type="evidence" value="ECO:0007669"/>
    <property type="project" value="UniProtKB-ARBA"/>
</dbReference>
<dbReference type="NCBIfam" id="TIGR00209">
    <property type="entry name" value="galT_1"/>
    <property type="match status" value="1"/>
</dbReference>
<dbReference type="GO" id="GO:0008108">
    <property type="term" value="F:UDP-glucose:hexose-1-phosphate uridylyltransferase activity"/>
    <property type="evidence" value="ECO:0007669"/>
    <property type="project" value="UniProtKB-EC"/>
</dbReference>
<dbReference type="GeneID" id="78820677"/>
<evidence type="ECO:0000259" key="14">
    <source>
        <dbReference type="Pfam" id="PF01087"/>
    </source>
</evidence>
<evidence type="ECO:0000256" key="6">
    <source>
        <dbReference type="ARBA" id="ARBA00022695"/>
    </source>
</evidence>
<dbReference type="GO" id="GO:0006012">
    <property type="term" value="P:galactose metabolic process"/>
    <property type="evidence" value="ECO:0007669"/>
    <property type="project" value="UniProtKB-KW"/>
</dbReference>
<dbReference type="GO" id="GO:0006796">
    <property type="term" value="P:phosphate-containing compound metabolic process"/>
    <property type="evidence" value="ECO:0007669"/>
    <property type="project" value="UniProtKB-ARBA"/>
</dbReference>
<organism evidence="16 17">
    <name type="scientific">Halosimplex aquaticum</name>
    <dbReference type="NCBI Taxonomy" id="3026162"/>
    <lineage>
        <taxon>Archaea</taxon>
        <taxon>Methanobacteriati</taxon>
        <taxon>Methanobacteriota</taxon>
        <taxon>Stenosarchaea group</taxon>
        <taxon>Halobacteria</taxon>
        <taxon>Halobacteriales</taxon>
        <taxon>Haloarculaceae</taxon>
        <taxon>Halosimplex</taxon>
    </lineage>
</organism>
<keyword evidence="5 16" id="KW-0808">Transferase</keyword>
<comment type="pathway">
    <text evidence="2">Carbohydrate metabolism; galactose metabolism.</text>
</comment>
<keyword evidence="6 16" id="KW-0548">Nucleotidyltransferase</keyword>
<feature type="active site" description="Tele-UMP-histidine intermediate" evidence="12">
    <location>
        <position position="149"/>
    </location>
</feature>
<proteinExistence type="inferred from homology"/>
<sequence length="327" mass="36805">MSELRWDPVGREWVITATHRQDRTFKPPKDYCPFCPPRDDGVPTAVTESDFDIAVVENGFPSLQENPPDPAVDGDDLRPVEPANGVCEVVLYTSDHEAVTSELPASKFRKLVRVWRDRYRDLGAREEIDYVYLFENKGEEMGVTLQHPHGQIYAYPFVPPTIERELDSSRAYHEESGACLFCDLVAAEVAAGERVVAENDSFAAVVPFSARYAYEVHVYAKEHRPSLDDCSVAECRDLGSLLKRLLVAYDSLFGFEMPFVMATHQQPTDGTGEDYAHFHLEFYPPYRTAEKLKYLAGSELGAGTYINNKLPEEAASELAELVPERAE</sequence>
<dbReference type="EC" id="2.7.7.12" evidence="4"/>
<evidence type="ECO:0000313" key="17">
    <source>
        <dbReference type="Proteomes" id="UP001596432"/>
    </source>
</evidence>
<dbReference type="Pfam" id="PF01087">
    <property type="entry name" value="GalP_UDP_transf"/>
    <property type="match status" value="1"/>
</dbReference>